<reference evidence="4" key="1">
    <citation type="journal article" date="2019" name="Int. J. Syst. Evol. Microbiol.">
        <title>The Global Catalogue of Microorganisms (GCM) 10K type strain sequencing project: providing services to taxonomists for standard genome sequencing and annotation.</title>
        <authorList>
            <consortium name="The Broad Institute Genomics Platform"/>
            <consortium name="The Broad Institute Genome Sequencing Center for Infectious Disease"/>
            <person name="Wu L."/>
            <person name="Ma J."/>
        </authorList>
    </citation>
    <scope>NUCLEOTIDE SEQUENCE [LARGE SCALE GENOMIC DNA]</scope>
    <source>
        <strain evidence="4">CGMCC 4.7371</strain>
    </source>
</reference>
<keyword evidence="2" id="KW-0812">Transmembrane</keyword>
<accession>A0ABQ2N6G9</accession>
<evidence type="ECO:0000313" key="4">
    <source>
        <dbReference type="Proteomes" id="UP000655410"/>
    </source>
</evidence>
<evidence type="ECO:0008006" key="5">
    <source>
        <dbReference type="Google" id="ProtNLM"/>
    </source>
</evidence>
<feature type="transmembrane region" description="Helical" evidence="2">
    <location>
        <begin position="52"/>
        <end position="71"/>
    </location>
</feature>
<dbReference type="RefSeq" id="WP_188782327.1">
    <property type="nucleotide sequence ID" value="NZ_BMNI01000001.1"/>
</dbReference>
<gene>
    <name evidence="3" type="ORF">GCM10011584_04290</name>
</gene>
<protein>
    <recommendedName>
        <fullName evidence="5">Mercuric ion transport protein</fullName>
    </recommendedName>
</protein>
<proteinExistence type="predicted"/>
<evidence type="ECO:0000313" key="3">
    <source>
        <dbReference type="EMBL" id="GGO85117.1"/>
    </source>
</evidence>
<feature type="region of interest" description="Disordered" evidence="1">
    <location>
        <begin position="81"/>
        <end position="103"/>
    </location>
</feature>
<organism evidence="3 4">
    <name type="scientific">Nocardioides phosphati</name>
    <dbReference type="NCBI Taxonomy" id="1867775"/>
    <lineage>
        <taxon>Bacteria</taxon>
        <taxon>Bacillati</taxon>
        <taxon>Actinomycetota</taxon>
        <taxon>Actinomycetes</taxon>
        <taxon>Propionibacteriales</taxon>
        <taxon>Nocardioidaceae</taxon>
        <taxon>Nocardioides</taxon>
    </lineage>
</organism>
<comment type="caution">
    <text evidence="3">The sequence shown here is derived from an EMBL/GenBank/DDBJ whole genome shotgun (WGS) entry which is preliminary data.</text>
</comment>
<keyword evidence="2" id="KW-0472">Membrane</keyword>
<evidence type="ECO:0000256" key="2">
    <source>
        <dbReference type="SAM" id="Phobius"/>
    </source>
</evidence>
<dbReference type="Proteomes" id="UP000655410">
    <property type="component" value="Unassembled WGS sequence"/>
</dbReference>
<dbReference type="EMBL" id="BMNI01000001">
    <property type="protein sequence ID" value="GGO85117.1"/>
    <property type="molecule type" value="Genomic_DNA"/>
</dbReference>
<feature type="transmembrane region" description="Helical" evidence="2">
    <location>
        <begin position="20"/>
        <end position="40"/>
    </location>
</feature>
<keyword evidence="4" id="KW-1185">Reference proteome</keyword>
<name>A0ABQ2N6G9_9ACTN</name>
<sequence>MTNQPPRQQKNGADSTHGVLLGGGAALLMILCCAGPALIASGSLAVLGGWLARSWVIGLAGLAVVIVVFLARRTRSNATHDCCAPTAPADHSTTPGHAREQDR</sequence>
<keyword evidence="2" id="KW-1133">Transmembrane helix</keyword>
<evidence type="ECO:0000256" key="1">
    <source>
        <dbReference type="SAM" id="MobiDB-lite"/>
    </source>
</evidence>